<organism evidence="1 2">
    <name type="scientific">Actinoplanes sichuanensis</name>
    <dbReference type="NCBI Taxonomy" id="512349"/>
    <lineage>
        <taxon>Bacteria</taxon>
        <taxon>Bacillati</taxon>
        <taxon>Actinomycetota</taxon>
        <taxon>Actinomycetes</taxon>
        <taxon>Micromonosporales</taxon>
        <taxon>Micromonosporaceae</taxon>
        <taxon>Actinoplanes</taxon>
    </lineage>
</organism>
<dbReference type="EMBL" id="JBHTMK010000055">
    <property type="protein sequence ID" value="MFD1372392.1"/>
    <property type="molecule type" value="Genomic_DNA"/>
</dbReference>
<evidence type="ECO:0000313" key="2">
    <source>
        <dbReference type="Proteomes" id="UP001597183"/>
    </source>
</evidence>
<proteinExistence type="predicted"/>
<reference evidence="2" key="1">
    <citation type="journal article" date="2019" name="Int. J. Syst. Evol. Microbiol.">
        <title>The Global Catalogue of Microorganisms (GCM) 10K type strain sequencing project: providing services to taxonomists for standard genome sequencing and annotation.</title>
        <authorList>
            <consortium name="The Broad Institute Genomics Platform"/>
            <consortium name="The Broad Institute Genome Sequencing Center for Infectious Disease"/>
            <person name="Wu L."/>
            <person name="Ma J."/>
        </authorList>
    </citation>
    <scope>NUCLEOTIDE SEQUENCE [LARGE SCALE GENOMIC DNA]</scope>
    <source>
        <strain evidence="2">CCM 7526</strain>
    </source>
</reference>
<evidence type="ECO:0008006" key="3">
    <source>
        <dbReference type="Google" id="ProtNLM"/>
    </source>
</evidence>
<keyword evidence="2" id="KW-1185">Reference proteome</keyword>
<accession>A0ABW4AQC8</accession>
<dbReference type="RefSeq" id="WP_317796176.1">
    <property type="nucleotide sequence ID" value="NZ_AP028461.1"/>
</dbReference>
<dbReference type="Proteomes" id="UP001597183">
    <property type="component" value="Unassembled WGS sequence"/>
</dbReference>
<evidence type="ECO:0000313" key="1">
    <source>
        <dbReference type="EMBL" id="MFD1372392.1"/>
    </source>
</evidence>
<sequence>MITIAAGPLPADAVAGHEKLYSESQTLGPGDRPRLIDEGGVGFGHLTVYPLALDDLPALTRRRPDINGLAFDIVEFPFDLDPLPGSRRYVQADYVVTLDTPGVIARSLWPDTVSTPIDVERSRTFSVDVDLTFVGVPGAPGVETGRVFRYQELQPVITTRGRGTGCFGWTFLAATGQPLLSTSRTVFAVIERPKTTATLTGSLFVTAHVRGRTLPSVGPRLARTRIRPFRLNTTDGSFVLDAAA</sequence>
<gene>
    <name evidence="1" type="ORF">ACFQ5G_44310</name>
</gene>
<comment type="caution">
    <text evidence="1">The sequence shown here is derived from an EMBL/GenBank/DDBJ whole genome shotgun (WGS) entry which is preliminary data.</text>
</comment>
<name>A0ABW4AQC8_9ACTN</name>
<protein>
    <recommendedName>
        <fullName evidence="3">Acetoacetate decarboxylase</fullName>
    </recommendedName>
</protein>